<keyword evidence="3 7" id="KW-0479">Metal-binding</keyword>
<dbReference type="GO" id="GO:0005737">
    <property type="term" value="C:cytoplasm"/>
    <property type="evidence" value="ECO:0007669"/>
    <property type="project" value="UniProtKB-SubCell"/>
</dbReference>
<dbReference type="PANTHER" id="PTHR14493:SF50">
    <property type="entry name" value="RING FINGER PROTEIN UNKEMPT"/>
    <property type="match status" value="1"/>
</dbReference>
<feature type="region of interest" description="Disordered" evidence="9">
    <location>
        <begin position="997"/>
        <end position="1020"/>
    </location>
</feature>
<keyword evidence="6 7" id="KW-0862">Zinc</keyword>
<keyword evidence="5 7" id="KW-0863">Zinc-finger</keyword>
<reference evidence="11" key="1">
    <citation type="journal article" date="2012" name="Nat. Genet.">
        <title>Whole-genome sequence of Schistosoma haematobium.</title>
        <authorList>
            <person name="Young N.D."/>
            <person name="Jex A.R."/>
            <person name="Li B."/>
            <person name="Liu S."/>
            <person name="Yang L."/>
            <person name="Xiong Z."/>
            <person name="Li Y."/>
            <person name="Cantacessi C."/>
            <person name="Hall R.S."/>
            <person name="Xu X."/>
            <person name="Chen F."/>
            <person name="Wu X."/>
            <person name="Zerlotini A."/>
            <person name="Oliveira G."/>
            <person name="Hofmann A."/>
            <person name="Zhang G."/>
            <person name="Fang X."/>
            <person name="Kang Y."/>
            <person name="Campbell B.E."/>
            <person name="Loukas A."/>
            <person name="Ranganathan S."/>
            <person name="Rollinson D."/>
            <person name="Rinaldi G."/>
            <person name="Brindley P.J."/>
            <person name="Yang H."/>
            <person name="Wang J."/>
            <person name="Wang J."/>
            <person name="Gasser R.B."/>
        </authorList>
    </citation>
    <scope>NUCLEOTIDE SEQUENCE [LARGE SCALE GENOMIC DNA]</scope>
</reference>
<dbReference type="Pfam" id="PF23035">
    <property type="entry name" value="zf-CCCH_UNK-like_4th"/>
    <property type="match status" value="1"/>
</dbReference>
<evidence type="ECO:0000313" key="11">
    <source>
        <dbReference type="EMBL" id="KGB33653.1"/>
    </source>
</evidence>
<dbReference type="SMART" id="SM00356">
    <property type="entry name" value="ZnF_C3H1"/>
    <property type="match status" value="4"/>
</dbReference>
<evidence type="ECO:0000256" key="9">
    <source>
        <dbReference type="SAM" id="MobiDB-lite"/>
    </source>
</evidence>
<keyword evidence="4" id="KW-0677">Repeat</keyword>
<feature type="region of interest" description="Disordered" evidence="9">
    <location>
        <begin position="1197"/>
        <end position="1231"/>
    </location>
</feature>
<dbReference type="InterPro" id="IPR057295">
    <property type="entry name" value="UNK_Znf_4"/>
</dbReference>
<dbReference type="PROSITE" id="PS50103">
    <property type="entry name" value="ZF_C3H1"/>
    <property type="match status" value="1"/>
</dbReference>
<feature type="domain" description="C3H1-type" evidence="10">
    <location>
        <begin position="52"/>
        <end position="81"/>
    </location>
</feature>
<feature type="zinc finger region" description="C3H1-type" evidence="7">
    <location>
        <begin position="52"/>
        <end position="81"/>
    </location>
</feature>
<evidence type="ECO:0000256" key="2">
    <source>
        <dbReference type="ARBA" id="ARBA00022490"/>
    </source>
</evidence>
<evidence type="ECO:0000256" key="6">
    <source>
        <dbReference type="ARBA" id="ARBA00022833"/>
    </source>
</evidence>
<name>A0A095BX87_SCHHA</name>
<dbReference type="Pfam" id="PF23261">
    <property type="entry name" value="zf-CCCH_11"/>
    <property type="match status" value="1"/>
</dbReference>
<dbReference type="InterPro" id="IPR040594">
    <property type="entry name" value="UNK_Znf_1"/>
</dbReference>
<keyword evidence="8" id="KW-0175">Coiled coil</keyword>
<dbReference type="Pfam" id="PF25427">
    <property type="entry name" value="zf-CCCH_UNK"/>
    <property type="match status" value="1"/>
</dbReference>
<feature type="region of interest" description="Disordered" evidence="9">
    <location>
        <begin position="285"/>
        <end position="304"/>
    </location>
</feature>
<dbReference type="EMBL" id="KL250561">
    <property type="protein sequence ID" value="KGB33653.1"/>
    <property type="molecule type" value="Genomic_DNA"/>
</dbReference>
<dbReference type="Pfam" id="PF18384">
    <property type="entry name" value="zf_CCCH_5"/>
    <property type="match status" value="1"/>
</dbReference>
<dbReference type="AlphaFoldDB" id="A0A095BX87"/>
<evidence type="ECO:0000256" key="5">
    <source>
        <dbReference type="ARBA" id="ARBA00022771"/>
    </source>
</evidence>
<protein>
    <submittedName>
        <fullName evidence="11">RING finger protein unkempt-like protein</fullName>
    </submittedName>
</protein>
<feature type="coiled-coil region" evidence="8">
    <location>
        <begin position="850"/>
        <end position="877"/>
    </location>
</feature>
<dbReference type="InterPro" id="IPR057296">
    <property type="entry name" value="UNK_Znf_5"/>
</dbReference>
<evidence type="ECO:0000256" key="8">
    <source>
        <dbReference type="SAM" id="Coils"/>
    </source>
</evidence>
<evidence type="ECO:0000256" key="7">
    <source>
        <dbReference type="PROSITE-ProRule" id="PRU00723"/>
    </source>
</evidence>
<evidence type="ECO:0000259" key="10">
    <source>
        <dbReference type="PROSITE" id="PS50103"/>
    </source>
</evidence>
<sequence>MSRYLNEFRTQQCLLFLEQQCQFHRPYTCFHWHFPNQKRRRPFKRPDGTFNYNPDVYCDKYDETSGSCADGNECPYAHRNAGDTERRYHPRYFKTGNCIYETMENGACVKNGLHCAFAHGPDDIRLPVYDIREVQDASSKFTVNLPASLEKERVLSEDPKWNEMFHVLGCYKTELCKKPPRMCRQGYSCPFYHNGKDKRRAPDKFLYRSTPCPIVRPGDEWQDSTLCDTGDACVYCHTRTEQQFHPERLALTDGFLNTIIIHYSAFPTLPPTNVVLTHSMSTAGYTRDTNNKGRHRSGSSMSSEIGQYSMNVKELTSPPTAYLDSTSTYPGRCGSYSGGCVVGNLNRTATSSAVVTVGGGGVSLPTPNQKQSLMGAATSKPVLLGQLSGIYQNVVTRKKQQQPNMLWDNFESTSSTEQQYFSPSCPWSTMNISGTGNNDSNDGINETENDFNTFLDQYHMPIGIASTSSVSNCDDTSRDSGLVLDMTLPPTSPLESNCGGFLNSNLDVDLLSQLTQSQRQQHTSSNTAASAAATAFFDDINAVYPTFSQDMVFHSPSDDGFISTHSTSEELDHPQHRHHHSSFLVTVTTSSNVGVSDCSSLPNFYASNPVSIPGRGGNNNKDIKSLQMRCEFLDSITCQSDNTLPQYDSAQSTNLQQAGSSNSSIIRSSNFIKSNQHIVGWPSTFIDETGYHRHSSPISSPVSLSSKSNNNRFSSIVGTPLGRVNLPILAAAGVDLNASGLASSASSSSTSAISFGTIGSRVHHCSMTSESTDQPDNNQSTRSQQYSECSTQGGISNVSSTSSPNQLDLGGTRTSSRIFSHSINDNFTNLPQSPILLSSPFSNPGCDLERITLRRELDEVKQLLDSKEGEVEVLKKQRDFVTEHLRDSLGVIRRLFHSLNISPSASTDLFKPLFIDTEINNISSEQSTGCCYAQSLSSESNPCEKFKTCMQTSPMKSPSPSGPIDSVSRNPLQQQEALAALFANPLVSALLNSHHNNDIDTTDDDGSNKTKSETQFQNWNLPNSNYNTDCIQHDNESSVHELKETFNNSCLLSSTCAGVDDGGTHKNSDYNDDDDLFSASGLLSLSNQESCDLDQQIVEGSNTEELLTHHHSKIFDVPTIASTSVSELTTTTTADTLTILTNNTTFEESIVPTTEMTVIEENSFRSNTIMNTTTVDPVTTSTSTSFVFQNSSLDIQHQESNNNDNNKKQNNNCCLSTSSSSKHITNEKQPV</sequence>
<accession>A0A095BX87</accession>
<dbReference type="InterPro" id="IPR000571">
    <property type="entry name" value="Znf_CCCH"/>
</dbReference>
<keyword evidence="2" id="KW-0963">Cytoplasm</keyword>
<dbReference type="PANTHER" id="PTHR14493">
    <property type="entry name" value="UNKEMPT FAMILY MEMBER"/>
    <property type="match status" value="1"/>
</dbReference>
<evidence type="ECO:0000256" key="3">
    <source>
        <dbReference type="ARBA" id="ARBA00022723"/>
    </source>
</evidence>
<proteinExistence type="predicted"/>
<comment type="subcellular location">
    <subcellularLocation>
        <location evidence="1">Cytoplasm</location>
    </subcellularLocation>
</comment>
<gene>
    <name evidence="11" type="ORF">MS3_01842</name>
</gene>
<organism evidence="11">
    <name type="scientific">Schistosoma haematobium</name>
    <name type="common">Blood fluke</name>
    <dbReference type="NCBI Taxonomy" id="6185"/>
    <lineage>
        <taxon>Eukaryota</taxon>
        <taxon>Metazoa</taxon>
        <taxon>Spiralia</taxon>
        <taxon>Lophotrochozoa</taxon>
        <taxon>Platyhelminthes</taxon>
        <taxon>Trematoda</taxon>
        <taxon>Digenea</taxon>
        <taxon>Strigeidida</taxon>
        <taxon>Schistosomatoidea</taxon>
        <taxon>Schistosomatidae</taxon>
        <taxon>Schistosoma</taxon>
    </lineage>
</organism>
<feature type="compositionally biased region" description="Low complexity" evidence="9">
    <location>
        <begin position="1201"/>
        <end position="1221"/>
    </location>
</feature>
<dbReference type="GO" id="GO:0008270">
    <property type="term" value="F:zinc ion binding"/>
    <property type="evidence" value="ECO:0007669"/>
    <property type="project" value="UniProtKB-KW"/>
</dbReference>
<evidence type="ECO:0000256" key="4">
    <source>
        <dbReference type="ARBA" id="ARBA00022737"/>
    </source>
</evidence>
<dbReference type="InterPro" id="IPR045234">
    <property type="entry name" value="Unkempt-like"/>
</dbReference>
<evidence type="ECO:0000256" key="1">
    <source>
        <dbReference type="ARBA" id="ARBA00004496"/>
    </source>
</evidence>
<feature type="region of interest" description="Disordered" evidence="9">
    <location>
        <begin position="766"/>
        <end position="813"/>
    </location>
</feature>